<feature type="transmembrane region" description="Helical" evidence="2">
    <location>
        <begin position="223"/>
        <end position="246"/>
    </location>
</feature>
<dbReference type="STRING" id="335973.SAMN04488693_12630"/>
<name>A0A1G8NXE3_9MICC</name>
<feature type="transmembrane region" description="Helical" evidence="2">
    <location>
        <begin position="167"/>
        <end position="188"/>
    </location>
</feature>
<feature type="compositionally biased region" description="Low complexity" evidence="1">
    <location>
        <begin position="376"/>
        <end position="394"/>
    </location>
</feature>
<gene>
    <name evidence="3" type="ORF">SAMN04488693_12630</name>
</gene>
<organism evidence="3 4">
    <name type="scientific">Arthrobacter subterraneus</name>
    <dbReference type="NCBI Taxonomy" id="335973"/>
    <lineage>
        <taxon>Bacteria</taxon>
        <taxon>Bacillati</taxon>
        <taxon>Actinomycetota</taxon>
        <taxon>Actinomycetes</taxon>
        <taxon>Micrococcales</taxon>
        <taxon>Micrococcaceae</taxon>
        <taxon>Arthrobacter</taxon>
    </lineage>
</organism>
<feature type="transmembrane region" description="Helical" evidence="2">
    <location>
        <begin position="195"/>
        <end position="211"/>
    </location>
</feature>
<feature type="compositionally biased region" description="Low complexity" evidence="1">
    <location>
        <begin position="410"/>
        <end position="440"/>
    </location>
</feature>
<reference evidence="3 4" key="1">
    <citation type="submission" date="2016-10" db="EMBL/GenBank/DDBJ databases">
        <authorList>
            <person name="de Groot N.N."/>
        </authorList>
    </citation>
    <scope>NUCLEOTIDE SEQUENCE [LARGE SCALE GENOMIC DNA]</scope>
    <source>
        <strain evidence="3 4">NP_1H</strain>
    </source>
</reference>
<accession>A0A1G8NXE3</accession>
<evidence type="ECO:0000256" key="2">
    <source>
        <dbReference type="SAM" id="Phobius"/>
    </source>
</evidence>
<keyword evidence="2" id="KW-0472">Membrane</keyword>
<feature type="transmembrane region" description="Helical" evidence="2">
    <location>
        <begin position="285"/>
        <end position="307"/>
    </location>
</feature>
<dbReference type="InterPro" id="IPR045782">
    <property type="entry name" value="TrbL_3"/>
</dbReference>
<feature type="region of interest" description="Disordered" evidence="1">
    <location>
        <begin position="316"/>
        <end position="461"/>
    </location>
</feature>
<feature type="compositionally biased region" description="Gly residues" evidence="1">
    <location>
        <begin position="395"/>
        <end position="409"/>
    </location>
</feature>
<feature type="compositionally biased region" description="Gly residues" evidence="1">
    <location>
        <begin position="336"/>
        <end position="347"/>
    </location>
</feature>
<evidence type="ECO:0008006" key="5">
    <source>
        <dbReference type="Google" id="ProtNLM"/>
    </source>
</evidence>
<dbReference type="AlphaFoldDB" id="A0A1G8NXE3"/>
<protein>
    <recommendedName>
        <fullName evidence="5">TrbL/VirB6 plasmid conjugal transfer protein</fullName>
    </recommendedName>
</protein>
<feature type="compositionally biased region" description="Low complexity" evidence="1">
    <location>
        <begin position="348"/>
        <end position="369"/>
    </location>
</feature>
<keyword evidence="2" id="KW-0812">Transmembrane</keyword>
<dbReference type="Proteomes" id="UP000199258">
    <property type="component" value="Unassembled WGS sequence"/>
</dbReference>
<evidence type="ECO:0000313" key="4">
    <source>
        <dbReference type="Proteomes" id="UP000199258"/>
    </source>
</evidence>
<keyword evidence="4" id="KW-1185">Reference proteome</keyword>
<keyword evidence="2" id="KW-1133">Transmembrane helix</keyword>
<feature type="transmembrane region" description="Helical" evidence="2">
    <location>
        <begin position="78"/>
        <end position="99"/>
    </location>
</feature>
<feature type="compositionally biased region" description="Low complexity" evidence="1">
    <location>
        <begin position="325"/>
        <end position="335"/>
    </location>
</feature>
<evidence type="ECO:0000256" key="1">
    <source>
        <dbReference type="SAM" id="MobiDB-lite"/>
    </source>
</evidence>
<feature type="transmembrane region" description="Helical" evidence="2">
    <location>
        <begin position="258"/>
        <end position="279"/>
    </location>
</feature>
<feature type="transmembrane region" description="Helical" evidence="2">
    <location>
        <begin position="111"/>
        <end position="133"/>
    </location>
</feature>
<sequence>MEEECEWWDAPCRLREGTSDWAGEAVGGAIEDLAASISDALAQIVLTLATFWVDMPTSNLTVAGGEASPTVAFLQNGLWYWTAVLAVLGVIIGGTRMMWEQRGAPIRELVRSLLTLTLVSGMGLSVIAFLIVASDGFSSWIIDQATDGDGFSNAIEGMLLTGQADTAVFMVIILGLIGIVTSITQIVLMVVRSGMLVVLAGILPTTAAFTNTEMGKQWFQKTIGWTLAFILYKPAAAIVYAVAFRLVGGGEMSGFTGILNSITGLALMVVALFALPALMRFVTPLVGAVASGGGGMAAGAGAAAAAAMPTGARSLGAAGRGGGSASPIPASSSSSGGQGPGGGGGGSKSSPSGSSTTGSAPGGAKPTPGSSGGKSPGPSGAPSGAPAGVPAMAGAGTGGGGAAAGGGAASGAAAGAKAGAVAGPVGAAAGAAASAASKGAEAIKKVSDEAAGDGPSGSNSQ</sequence>
<dbReference type="EMBL" id="FNDT01000026">
    <property type="protein sequence ID" value="SDI84190.1"/>
    <property type="molecule type" value="Genomic_DNA"/>
</dbReference>
<proteinExistence type="predicted"/>
<evidence type="ECO:0000313" key="3">
    <source>
        <dbReference type="EMBL" id="SDI84190.1"/>
    </source>
</evidence>
<dbReference type="Pfam" id="PF19590">
    <property type="entry name" value="TrbL_3"/>
    <property type="match status" value="1"/>
</dbReference>